<organism evidence="1 2">
    <name type="scientific">Alkalicoccobacillus porphyridii</name>
    <dbReference type="NCBI Taxonomy" id="2597270"/>
    <lineage>
        <taxon>Bacteria</taxon>
        <taxon>Bacillati</taxon>
        <taxon>Bacillota</taxon>
        <taxon>Bacilli</taxon>
        <taxon>Bacillales</taxon>
        <taxon>Bacillaceae</taxon>
        <taxon>Alkalicoccobacillus</taxon>
    </lineage>
</organism>
<dbReference type="InterPro" id="IPR025047">
    <property type="entry name" value="DUF3986"/>
</dbReference>
<accession>A0A554A2L9</accession>
<dbReference type="Pfam" id="PF13143">
    <property type="entry name" value="DUF3986"/>
    <property type="match status" value="1"/>
</dbReference>
<dbReference type="Proteomes" id="UP000318521">
    <property type="component" value="Unassembled WGS sequence"/>
</dbReference>
<reference evidence="1 2" key="1">
    <citation type="submission" date="2019-07" db="EMBL/GenBank/DDBJ databases">
        <authorList>
            <person name="Park Y.J."/>
            <person name="Jeong S.E."/>
            <person name="Jung H.S."/>
        </authorList>
    </citation>
    <scope>NUCLEOTIDE SEQUENCE [LARGE SCALE GENOMIC DNA]</scope>
    <source>
        <strain evidence="2">P16(2019)</strain>
    </source>
</reference>
<evidence type="ECO:0000313" key="2">
    <source>
        <dbReference type="Proteomes" id="UP000318521"/>
    </source>
</evidence>
<name>A0A554A2L9_9BACI</name>
<dbReference type="OrthoDB" id="2620614at2"/>
<dbReference type="EMBL" id="VLXZ01000002">
    <property type="protein sequence ID" value="TSB47896.1"/>
    <property type="molecule type" value="Genomic_DNA"/>
</dbReference>
<keyword evidence="2" id="KW-1185">Reference proteome</keyword>
<proteinExistence type="predicted"/>
<evidence type="ECO:0000313" key="1">
    <source>
        <dbReference type="EMBL" id="TSB47896.1"/>
    </source>
</evidence>
<gene>
    <name evidence="1" type="ORF">FN960_05155</name>
</gene>
<dbReference type="RefSeq" id="WP_143847548.1">
    <property type="nucleotide sequence ID" value="NZ_VLXZ01000002.1"/>
</dbReference>
<sequence>MQKYTQGCRFLEKVGDPIVTFDHTQHMHVGYYEKGIDFEATFLKVAGQEKWCLYFEQNFYQVVLHGDYSEDETFGSLVAVINGDLTYELGCLVLKQFLEREKLIKKE</sequence>
<comment type="caution">
    <text evidence="1">The sequence shown here is derived from an EMBL/GenBank/DDBJ whole genome shotgun (WGS) entry which is preliminary data.</text>
</comment>
<protein>
    <submittedName>
        <fullName evidence="1">DUF3986 family protein</fullName>
    </submittedName>
</protein>
<dbReference type="AlphaFoldDB" id="A0A554A2L9"/>